<dbReference type="Proteomes" id="UP000267469">
    <property type="component" value="Unassembled WGS sequence"/>
</dbReference>
<evidence type="ECO:0000259" key="1">
    <source>
        <dbReference type="Pfam" id="PF00550"/>
    </source>
</evidence>
<evidence type="ECO:0000313" key="3">
    <source>
        <dbReference type="Proteomes" id="UP000267469"/>
    </source>
</evidence>
<organism evidence="2 3">
    <name type="scientific">Sinomicrobium pectinilyticum</name>
    <dbReference type="NCBI Taxonomy" id="1084421"/>
    <lineage>
        <taxon>Bacteria</taxon>
        <taxon>Pseudomonadati</taxon>
        <taxon>Bacteroidota</taxon>
        <taxon>Flavobacteriia</taxon>
        <taxon>Flavobacteriales</taxon>
        <taxon>Flavobacteriaceae</taxon>
        <taxon>Sinomicrobium</taxon>
    </lineage>
</organism>
<gene>
    <name evidence="2" type="ORF">ED312_03140</name>
</gene>
<evidence type="ECO:0000313" key="2">
    <source>
        <dbReference type="EMBL" id="RNL93019.1"/>
    </source>
</evidence>
<name>A0A3N0EZ38_SINP1</name>
<dbReference type="InterPro" id="IPR036736">
    <property type="entry name" value="ACP-like_sf"/>
</dbReference>
<protein>
    <submittedName>
        <fullName evidence="2">Acyl carrier protein</fullName>
    </submittedName>
</protein>
<dbReference type="EMBL" id="RJTM01000013">
    <property type="protein sequence ID" value="RNL93019.1"/>
    <property type="molecule type" value="Genomic_DNA"/>
</dbReference>
<reference evidence="2 3" key="1">
    <citation type="submission" date="2018-10" db="EMBL/GenBank/DDBJ databases">
        <title>Sinomicrobium pectinilyticum sp. nov., a pectinase-producing bacterium isolated from alkaline and saline soil, and emended description of the genus Sinomicrobium.</title>
        <authorList>
            <person name="Cheng B."/>
            <person name="Li C."/>
            <person name="Lai Q."/>
            <person name="Du M."/>
            <person name="Shao Z."/>
            <person name="Xu P."/>
            <person name="Yang C."/>
        </authorList>
    </citation>
    <scope>NUCLEOTIDE SEQUENCE [LARGE SCALE GENOMIC DNA]</scope>
    <source>
        <strain evidence="2 3">5DNS001</strain>
    </source>
</reference>
<keyword evidence="3" id="KW-1185">Reference proteome</keyword>
<proteinExistence type="predicted"/>
<dbReference type="InterPro" id="IPR009081">
    <property type="entry name" value="PP-bd_ACP"/>
</dbReference>
<dbReference type="RefSeq" id="WP_123214551.1">
    <property type="nucleotide sequence ID" value="NZ_RJTM01000013.1"/>
</dbReference>
<dbReference type="AlphaFoldDB" id="A0A3N0EZ38"/>
<feature type="domain" description="Carrier" evidence="1">
    <location>
        <begin position="5"/>
        <end position="68"/>
    </location>
</feature>
<dbReference type="Pfam" id="PF00550">
    <property type="entry name" value="PP-binding"/>
    <property type="match status" value="1"/>
</dbReference>
<accession>A0A3N0EZ38</accession>
<dbReference type="OrthoDB" id="5326335at2"/>
<sequence>MNSTEQLHQVFAKAFEVPVETVTDQLEYQGIAEWDSMSHLVLVSELESSYGISIDMEDVLEMGSVEKVKGILQKYGVEIN</sequence>
<comment type="caution">
    <text evidence="2">The sequence shown here is derived from an EMBL/GenBank/DDBJ whole genome shotgun (WGS) entry which is preliminary data.</text>
</comment>
<dbReference type="Gene3D" id="1.10.1200.10">
    <property type="entry name" value="ACP-like"/>
    <property type="match status" value="1"/>
</dbReference>
<dbReference type="SUPFAM" id="SSF47336">
    <property type="entry name" value="ACP-like"/>
    <property type="match status" value="1"/>
</dbReference>